<comment type="cofactor">
    <cofactor evidence="1">
        <name>FMN</name>
        <dbReference type="ChEBI" id="CHEBI:58210"/>
    </cofactor>
</comment>
<dbReference type="PANTHER" id="PTHR42917:SF2">
    <property type="entry name" value="2,4-DIENOYL-COA REDUCTASE [(2E)-ENOYL-COA-PRODUCING]"/>
    <property type="match status" value="1"/>
</dbReference>
<evidence type="ECO:0000256" key="2">
    <source>
        <dbReference type="ARBA" id="ARBA00001966"/>
    </source>
</evidence>
<reference evidence="12 13" key="1">
    <citation type="submission" date="2020-03" db="EMBL/GenBank/DDBJ databases">
        <title>Isolation and identification of active actinomycetes.</title>
        <authorList>
            <person name="Sun X."/>
        </authorList>
    </citation>
    <scope>NUCLEOTIDE SEQUENCE [LARGE SCALE GENOMIC DNA]</scope>
    <source>
        <strain evidence="12 13">NEAU-D13</strain>
    </source>
</reference>
<evidence type="ECO:0000256" key="7">
    <source>
        <dbReference type="ARBA" id="ARBA00023002"/>
    </source>
</evidence>
<dbReference type="SUPFAM" id="SSF51395">
    <property type="entry name" value="FMN-linked oxidoreductases"/>
    <property type="match status" value="1"/>
</dbReference>
<evidence type="ECO:0000256" key="8">
    <source>
        <dbReference type="ARBA" id="ARBA00023004"/>
    </source>
</evidence>
<evidence type="ECO:0000256" key="1">
    <source>
        <dbReference type="ARBA" id="ARBA00001917"/>
    </source>
</evidence>
<evidence type="ECO:0000313" key="13">
    <source>
        <dbReference type="Proteomes" id="UP000481360"/>
    </source>
</evidence>
<organism evidence="12 13">
    <name type="scientific">Lentzea alba</name>
    <dbReference type="NCBI Taxonomy" id="2714351"/>
    <lineage>
        <taxon>Bacteria</taxon>
        <taxon>Bacillati</taxon>
        <taxon>Actinomycetota</taxon>
        <taxon>Actinomycetes</taxon>
        <taxon>Pseudonocardiales</taxon>
        <taxon>Pseudonocardiaceae</taxon>
        <taxon>Lentzea</taxon>
    </lineage>
</organism>
<dbReference type="RefSeq" id="WP_166051531.1">
    <property type="nucleotide sequence ID" value="NZ_JAAMPJ010000009.1"/>
</dbReference>
<dbReference type="GO" id="GO:0051536">
    <property type="term" value="F:iron-sulfur cluster binding"/>
    <property type="evidence" value="ECO:0007669"/>
    <property type="project" value="UniProtKB-KW"/>
</dbReference>
<protein>
    <submittedName>
        <fullName evidence="12">FAD-dependent oxidoreductase</fullName>
    </submittedName>
</protein>
<evidence type="ECO:0000259" key="10">
    <source>
        <dbReference type="Pfam" id="PF00724"/>
    </source>
</evidence>
<evidence type="ECO:0000313" key="12">
    <source>
        <dbReference type="EMBL" id="NGY63296.1"/>
    </source>
</evidence>
<dbReference type="Proteomes" id="UP000481360">
    <property type="component" value="Unassembled WGS sequence"/>
</dbReference>
<feature type="domain" description="FAD/NAD(P)-binding" evidence="11">
    <location>
        <begin position="382"/>
        <end position="641"/>
    </location>
</feature>
<dbReference type="PANTHER" id="PTHR42917">
    <property type="entry name" value="2,4-DIENOYL-COA REDUCTASE"/>
    <property type="match status" value="1"/>
</dbReference>
<dbReference type="Pfam" id="PF07992">
    <property type="entry name" value="Pyr_redox_2"/>
    <property type="match status" value="1"/>
</dbReference>
<dbReference type="GO" id="GO:0046872">
    <property type="term" value="F:metal ion binding"/>
    <property type="evidence" value="ECO:0007669"/>
    <property type="project" value="UniProtKB-KW"/>
</dbReference>
<dbReference type="InterPro" id="IPR023753">
    <property type="entry name" value="FAD/NAD-binding_dom"/>
</dbReference>
<keyword evidence="5" id="KW-0288">FMN</keyword>
<evidence type="ECO:0000256" key="5">
    <source>
        <dbReference type="ARBA" id="ARBA00022643"/>
    </source>
</evidence>
<comment type="similarity">
    <text evidence="3">In the N-terminal section; belongs to the NADH:flavin oxidoreductase/NADH oxidase family.</text>
</comment>
<dbReference type="Gene3D" id="3.40.50.720">
    <property type="entry name" value="NAD(P)-binding Rossmann-like Domain"/>
    <property type="match status" value="1"/>
</dbReference>
<dbReference type="GO" id="GO:0016491">
    <property type="term" value="F:oxidoreductase activity"/>
    <property type="evidence" value="ECO:0007669"/>
    <property type="project" value="UniProtKB-KW"/>
</dbReference>
<evidence type="ECO:0000256" key="6">
    <source>
        <dbReference type="ARBA" id="ARBA00022723"/>
    </source>
</evidence>
<keyword evidence="13" id="KW-1185">Reference proteome</keyword>
<keyword evidence="7" id="KW-0560">Oxidoreductase</keyword>
<feature type="domain" description="NADH:flavin oxidoreductase/NADH oxidase N-terminal" evidence="10">
    <location>
        <begin position="5"/>
        <end position="337"/>
    </location>
</feature>
<dbReference type="GO" id="GO:0010181">
    <property type="term" value="F:FMN binding"/>
    <property type="evidence" value="ECO:0007669"/>
    <property type="project" value="InterPro"/>
</dbReference>
<dbReference type="SUPFAM" id="SSF51905">
    <property type="entry name" value="FAD/NAD(P)-binding domain"/>
    <property type="match status" value="1"/>
</dbReference>
<dbReference type="PRINTS" id="PR00411">
    <property type="entry name" value="PNDRDTASEI"/>
</dbReference>
<sequence>MLRRVFQPGMIGRMRLPNRIVMGSMHLNLETRDDGGAAVAEFYAERARGGVGLIITGGCAVNRQGSGGRGYVVLSDPAQHDALARWATAVHAEGGRIALQLFHAGRLTSSRYTGLPPLGPSTVASRMFPDEPPVAMTTGQIEDTIADFARAAALAGELGFDAVEVMGSEGYLVNQFGSPLTNTRTDAWGGDARRRNRFALAVVAAIRDRVAGLPVLFRMSGDDLMPGSSTVDEQRAFAVELALAGVHAVNVGVGWHESRVPTVQGMVPPGTWSHYAAGVKLALAAERLAVPVITANRYTRLDQAERALAEGQADFVSMARPLLADPAIVAKARTNEPVNTCIACNEACIDRSLGDEPVSCVVNPRAGRELVFPRLTVRRARRYAVIGGGPAGMEAARALASLGNSVSLFEASSELGGQFRLARRVPGKADFGATIGYFTDELTRLGVDLRLDTPITTANLALIEQTDGVVLATGVTPRELDLPGADLPHVVRYPRAFREPESLGERVVIIGGGGIAVDLAHLLGHVPSPLDARTRFLVDHGLTEGPAPAPPSRSLTILRRQGRIGTGMGRSTRWAAVDALRRQGTELLSGVRCEAITPDGVCVTDETGTRRLIPADSVVVAIGQEPRATLLPLLANTGLPLQLVGGSASATGLNATRAFEDGLRAAHTLGR</sequence>
<dbReference type="Gene3D" id="3.50.50.60">
    <property type="entry name" value="FAD/NAD(P)-binding domain"/>
    <property type="match status" value="1"/>
</dbReference>
<evidence type="ECO:0000256" key="4">
    <source>
        <dbReference type="ARBA" id="ARBA00022630"/>
    </source>
</evidence>
<dbReference type="InterPro" id="IPR051793">
    <property type="entry name" value="NADH:flavin_oxidoreductase"/>
</dbReference>
<keyword evidence="6" id="KW-0479">Metal-binding</keyword>
<evidence type="ECO:0000259" key="11">
    <source>
        <dbReference type="Pfam" id="PF07992"/>
    </source>
</evidence>
<evidence type="ECO:0000256" key="3">
    <source>
        <dbReference type="ARBA" id="ARBA00011048"/>
    </source>
</evidence>
<dbReference type="PRINTS" id="PR00368">
    <property type="entry name" value="FADPNR"/>
</dbReference>
<comment type="cofactor">
    <cofactor evidence="2">
        <name>[4Fe-4S] cluster</name>
        <dbReference type="ChEBI" id="CHEBI:49883"/>
    </cofactor>
</comment>
<dbReference type="InterPro" id="IPR013785">
    <property type="entry name" value="Aldolase_TIM"/>
</dbReference>
<proteinExistence type="inferred from homology"/>
<keyword evidence="4" id="KW-0285">Flavoprotein</keyword>
<comment type="caution">
    <text evidence="12">The sequence shown here is derived from an EMBL/GenBank/DDBJ whole genome shotgun (WGS) entry which is preliminary data.</text>
</comment>
<evidence type="ECO:0000256" key="9">
    <source>
        <dbReference type="ARBA" id="ARBA00023014"/>
    </source>
</evidence>
<dbReference type="InterPro" id="IPR001155">
    <property type="entry name" value="OxRdtase_FMN_N"/>
</dbReference>
<dbReference type="AlphaFoldDB" id="A0A7C9VXE2"/>
<name>A0A7C9VXE2_9PSEU</name>
<gene>
    <name evidence="12" type="ORF">G7043_30680</name>
</gene>
<dbReference type="EMBL" id="JAAMPJ010000009">
    <property type="protein sequence ID" value="NGY63296.1"/>
    <property type="molecule type" value="Genomic_DNA"/>
</dbReference>
<keyword evidence="9" id="KW-0411">Iron-sulfur</keyword>
<dbReference type="InterPro" id="IPR036188">
    <property type="entry name" value="FAD/NAD-bd_sf"/>
</dbReference>
<dbReference type="Pfam" id="PF00724">
    <property type="entry name" value="Oxidored_FMN"/>
    <property type="match status" value="1"/>
</dbReference>
<dbReference type="Gene3D" id="3.20.20.70">
    <property type="entry name" value="Aldolase class I"/>
    <property type="match status" value="1"/>
</dbReference>
<keyword evidence="8" id="KW-0408">Iron</keyword>
<accession>A0A7C9VXE2</accession>